<name>A0A8B6GWI6_MYTGA</name>
<feature type="non-terminal residue" evidence="1">
    <location>
        <position position="1"/>
    </location>
</feature>
<protein>
    <submittedName>
        <fullName evidence="1">Uncharacterized protein</fullName>
    </submittedName>
</protein>
<gene>
    <name evidence="1" type="ORF">MGAL_10B022647</name>
</gene>
<organism evidence="1 2">
    <name type="scientific">Mytilus galloprovincialis</name>
    <name type="common">Mediterranean mussel</name>
    <dbReference type="NCBI Taxonomy" id="29158"/>
    <lineage>
        <taxon>Eukaryota</taxon>
        <taxon>Metazoa</taxon>
        <taxon>Spiralia</taxon>
        <taxon>Lophotrochozoa</taxon>
        <taxon>Mollusca</taxon>
        <taxon>Bivalvia</taxon>
        <taxon>Autobranchia</taxon>
        <taxon>Pteriomorphia</taxon>
        <taxon>Mytilida</taxon>
        <taxon>Mytiloidea</taxon>
        <taxon>Mytilidae</taxon>
        <taxon>Mytilinae</taxon>
        <taxon>Mytilus</taxon>
    </lineage>
</organism>
<comment type="caution">
    <text evidence="1">The sequence shown here is derived from an EMBL/GenBank/DDBJ whole genome shotgun (WGS) entry which is preliminary data.</text>
</comment>
<reference evidence="1" key="1">
    <citation type="submission" date="2018-11" db="EMBL/GenBank/DDBJ databases">
        <authorList>
            <person name="Alioto T."/>
            <person name="Alioto T."/>
        </authorList>
    </citation>
    <scope>NUCLEOTIDE SEQUENCE</scope>
</reference>
<keyword evidence="2" id="KW-1185">Reference proteome</keyword>
<proteinExistence type="predicted"/>
<accession>A0A8B6GWI6</accession>
<evidence type="ECO:0000313" key="2">
    <source>
        <dbReference type="Proteomes" id="UP000596742"/>
    </source>
</evidence>
<evidence type="ECO:0000313" key="1">
    <source>
        <dbReference type="EMBL" id="VDI70053.1"/>
    </source>
</evidence>
<sequence length="56" mass="6549">MSAHLQCFSLIQRLASQLVCQREVITDLSPYMKICKCDNYVTFVDFIVNNTYRSQL</sequence>
<dbReference type="AlphaFoldDB" id="A0A8B6GWI6"/>
<dbReference type="Proteomes" id="UP000596742">
    <property type="component" value="Unassembled WGS sequence"/>
</dbReference>
<dbReference type="EMBL" id="UYJE01009102">
    <property type="protein sequence ID" value="VDI70053.1"/>
    <property type="molecule type" value="Genomic_DNA"/>
</dbReference>